<comment type="caution">
    <text evidence="2">The sequence shown here is derived from an EMBL/GenBank/DDBJ whole genome shotgun (WGS) entry which is preliminary data.</text>
</comment>
<feature type="domain" description="TniQ" evidence="1">
    <location>
        <begin position="6"/>
        <end position="131"/>
    </location>
</feature>
<evidence type="ECO:0000313" key="2">
    <source>
        <dbReference type="EMBL" id="TDP72985.1"/>
    </source>
</evidence>
<protein>
    <submittedName>
        <fullName evidence="2">TniQ protein</fullName>
    </submittedName>
</protein>
<evidence type="ECO:0000259" key="1">
    <source>
        <dbReference type="Pfam" id="PF06527"/>
    </source>
</evidence>
<accession>A0A4R6QRW8</accession>
<sequence>MLPLPMTKPPERAESASGYMLRLLSLNGVGVREALALCRATRRRVPQAADTDLLSGLAGISAEWFDHRTPRPYVRDQWNEVALFGFTWRDAWLLRGFRQQVCPLCIREQGIARLEWDLVAYPVCHIHGIVLQDACRICGKGLSPNRPALDVCGCGGYFAARDNETSAATPSVKAWTVWLSQQLLADAGIAQQSGLLPFAPQLHGASPDGAYRLICAYAGGAKAFRGELILAGRPWLSSHQVSRLIAQGLDALHAAAGGAQTSIGLGSGTPYALAEQAVAGITAWDRAVASREMLRLRLGRRWRNALPRCPSQQELFADVS</sequence>
<dbReference type="InterPro" id="IPR009492">
    <property type="entry name" value="TniQ"/>
</dbReference>
<dbReference type="Pfam" id="PF06527">
    <property type="entry name" value="TniQ"/>
    <property type="match status" value="1"/>
</dbReference>
<organism evidence="2 3">
    <name type="scientific">Roseateles toxinivorans</name>
    <dbReference type="NCBI Taxonomy" id="270368"/>
    <lineage>
        <taxon>Bacteria</taxon>
        <taxon>Pseudomonadati</taxon>
        <taxon>Pseudomonadota</taxon>
        <taxon>Betaproteobacteria</taxon>
        <taxon>Burkholderiales</taxon>
        <taxon>Sphaerotilaceae</taxon>
        <taxon>Roseateles</taxon>
    </lineage>
</organism>
<evidence type="ECO:0000313" key="3">
    <source>
        <dbReference type="Proteomes" id="UP000295361"/>
    </source>
</evidence>
<dbReference type="EMBL" id="SNXS01000002">
    <property type="protein sequence ID" value="TDP72985.1"/>
    <property type="molecule type" value="Genomic_DNA"/>
</dbReference>
<dbReference type="InParanoid" id="A0A4R6QRW8"/>
<keyword evidence="3" id="KW-1185">Reference proteome</keyword>
<proteinExistence type="predicted"/>
<dbReference type="Proteomes" id="UP000295361">
    <property type="component" value="Unassembled WGS sequence"/>
</dbReference>
<dbReference type="OrthoDB" id="9036115at2"/>
<dbReference type="AlphaFoldDB" id="A0A4R6QRW8"/>
<reference evidence="2 3" key="1">
    <citation type="submission" date="2019-03" db="EMBL/GenBank/DDBJ databases">
        <title>Genomic Encyclopedia of Type Strains, Phase IV (KMG-IV): sequencing the most valuable type-strain genomes for metagenomic binning, comparative biology and taxonomic classification.</title>
        <authorList>
            <person name="Goeker M."/>
        </authorList>
    </citation>
    <scope>NUCLEOTIDE SEQUENCE [LARGE SCALE GENOMIC DNA]</scope>
    <source>
        <strain evidence="2 3">DSM 16998</strain>
    </source>
</reference>
<name>A0A4R6QRW8_9BURK</name>
<gene>
    <name evidence="2" type="ORF">DES47_102731</name>
</gene>